<reference evidence="2 3" key="1">
    <citation type="submission" date="2024-03" db="EMBL/GenBank/DDBJ databases">
        <title>Mouse gut bacterial collection (mGBC) of GemPharmatech.</title>
        <authorList>
            <person name="He Y."/>
            <person name="Dong L."/>
            <person name="Wu D."/>
            <person name="Gao X."/>
            <person name="Lin Z."/>
        </authorList>
    </citation>
    <scope>NUCLEOTIDE SEQUENCE [LARGE SCALE GENOMIC DNA]</scope>
    <source>
        <strain evidence="2 3">32-10</strain>
    </source>
</reference>
<dbReference type="Gene3D" id="3.30.70.270">
    <property type="match status" value="1"/>
</dbReference>
<dbReference type="NCBIfam" id="TIGR00254">
    <property type="entry name" value="GGDEF"/>
    <property type="match status" value="1"/>
</dbReference>
<evidence type="ECO:0000313" key="2">
    <source>
        <dbReference type="EMBL" id="MEY8634488.1"/>
    </source>
</evidence>
<dbReference type="InterPro" id="IPR000160">
    <property type="entry name" value="GGDEF_dom"/>
</dbReference>
<dbReference type="PROSITE" id="PS50887">
    <property type="entry name" value="GGDEF"/>
    <property type="match status" value="1"/>
</dbReference>
<proteinExistence type="predicted"/>
<dbReference type="Pfam" id="PF00990">
    <property type="entry name" value="GGDEF"/>
    <property type="match status" value="1"/>
</dbReference>
<dbReference type="RefSeq" id="WP_235824640.1">
    <property type="nucleotide sequence ID" value="NZ_BAABXW010000001.1"/>
</dbReference>
<accession>A0ABV4DM01</accession>
<dbReference type="EMBL" id="JBCLTR010000020">
    <property type="protein sequence ID" value="MEY8634488.1"/>
    <property type="molecule type" value="Genomic_DNA"/>
</dbReference>
<keyword evidence="3" id="KW-1185">Reference proteome</keyword>
<name>A0ABV4DM01_9FIRM</name>
<dbReference type="InterPro" id="IPR050469">
    <property type="entry name" value="Diguanylate_Cyclase"/>
</dbReference>
<dbReference type="PANTHER" id="PTHR45138">
    <property type="entry name" value="REGULATORY COMPONENTS OF SENSORY TRANSDUCTION SYSTEM"/>
    <property type="match status" value="1"/>
</dbReference>
<dbReference type="InterPro" id="IPR043128">
    <property type="entry name" value="Rev_trsase/Diguanyl_cyclase"/>
</dbReference>
<dbReference type="Proteomes" id="UP001565219">
    <property type="component" value="Unassembled WGS sequence"/>
</dbReference>
<dbReference type="InterPro" id="IPR029787">
    <property type="entry name" value="Nucleotide_cyclase"/>
</dbReference>
<dbReference type="GO" id="GO:0052621">
    <property type="term" value="F:diguanylate cyclase activity"/>
    <property type="evidence" value="ECO:0007669"/>
    <property type="project" value="UniProtKB-EC"/>
</dbReference>
<keyword evidence="2" id="KW-0808">Transferase</keyword>
<dbReference type="PANTHER" id="PTHR45138:SF9">
    <property type="entry name" value="DIGUANYLATE CYCLASE DGCM-RELATED"/>
    <property type="match status" value="1"/>
</dbReference>
<evidence type="ECO:0000259" key="1">
    <source>
        <dbReference type="PROSITE" id="PS50887"/>
    </source>
</evidence>
<evidence type="ECO:0000313" key="3">
    <source>
        <dbReference type="Proteomes" id="UP001565219"/>
    </source>
</evidence>
<gene>
    <name evidence="2" type="ORF">AALG99_13365</name>
</gene>
<dbReference type="EC" id="2.7.7.65" evidence="2"/>
<feature type="domain" description="GGDEF" evidence="1">
    <location>
        <begin position="16"/>
        <end position="85"/>
    </location>
</feature>
<organism evidence="2 3">
    <name type="scientific">Anaerostipes hominis</name>
    <name type="common">ex Lee et al. 2021</name>
    <dbReference type="NCBI Taxonomy" id="2025494"/>
    <lineage>
        <taxon>Bacteria</taxon>
        <taxon>Bacillati</taxon>
        <taxon>Bacillota</taxon>
        <taxon>Clostridia</taxon>
        <taxon>Lachnospirales</taxon>
        <taxon>Lachnospiraceae</taxon>
        <taxon>Anaerostipes</taxon>
    </lineage>
</organism>
<comment type="caution">
    <text evidence="2">The sequence shown here is derived from an EMBL/GenBank/DDBJ whole genome shotgun (WGS) entry which is preliminary data.</text>
</comment>
<sequence>MSRHAFLKKVENCLAAFAVLALRDIDDFKIVNDTWGHFCGDKILSEPAELICSFLGGDVDVCRWGGAEFIFLFRDTPLEDVLIKL</sequence>
<dbReference type="SUPFAM" id="SSF55073">
    <property type="entry name" value="Nucleotide cyclase"/>
    <property type="match status" value="1"/>
</dbReference>
<protein>
    <submittedName>
        <fullName evidence="2">Diguanylate cyclase</fullName>
        <ecNumber evidence="2">2.7.7.65</ecNumber>
    </submittedName>
</protein>
<keyword evidence="2" id="KW-0548">Nucleotidyltransferase</keyword>